<keyword evidence="1" id="KW-0472">Membrane</keyword>
<evidence type="ECO:0000256" key="1">
    <source>
        <dbReference type="SAM" id="Phobius"/>
    </source>
</evidence>
<evidence type="ECO:0000313" key="3">
    <source>
        <dbReference type="Proteomes" id="UP000645462"/>
    </source>
</evidence>
<evidence type="ECO:0000313" key="2">
    <source>
        <dbReference type="EMBL" id="GGB97303.1"/>
    </source>
</evidence>
<keyword evidence="1" id="KW-1133">Transmembrane helix</keyword>
<dbReference type="RefSeq" id="WP_188481107.1">
    <property type="nucleotide sequence ID" value="NZ_BMFC01000002.1"/>
</dbReference>
<gene>
    <name evidence="2" type="ORF">GCM10011363_12440</name>
</gene>
<protein>
    <submittedName>
        <fullName evidence="2">Uncharacterized protein</fullName>
    </submittedName>
</protein>
<feature type="transmembrane region" description="Helical" evidence="1">
    <location>
        <begin position="33"/>
        <end position="55"/>
    </location>
</feature>
<dbReference type="Proteomes" id="UP000645462">
    <property type="component" value="Unassembled WGS sequence"/>
</dbReference>
<comment type="caution">
    <text evidence="2">The sequence shown here is derived from an EMBL/GenBank/DDBJ whole genome shotgun (WGS) entry which is preliminary data.</text>
</comment>
<sequence length="58" mass="6203">MRFAPKKTAAMLAVLCAGLGIILLGFAGQVIPFGLSIVLCFLVWIVGARIVHMAFRAE</sequence>
<name>A0ABQ1KIF4_9RHOB</name>
<dbReference type="EMBL" id="BMFC01000002">
    <property type="protein sequence ID" value="GGB97303.1"/>
    <property type="molecule type" value="Genomic_DNA"/>
</dbReference>
<keyword evidence="1" id="KW-0812">Transmembrane</keyword>
<organism evidence="2 3">
    <name type="scientific">Marivita lacus</name>
    <dbReference type="NCBI Taxonomy" id="1323742"/>
    <lineage>
        <taxon>Bacteria</taxon>
        <taxon>Pseudomonadati</taxon>
        <taxon>Pseudomonadota</taxon>
        <taxon>Alphaproteobacteria</taxon>
        <taxon>Rhodobacterales</taxon>
        <taxon>Roseobacteraceae</taxon>
        <taxon>Marivita</taxon>
    </lineage>
</organism>
<feature type="transmembrane region" description="Helical" evidence="1">
    <location>
        <begin position="9"/>
        <end position="27"/>
    </location>
</feature>
<reference evidence="3" key="1">
    <citation type="journal article" date="2019" name="Int. J. Syst. Evol. Microbiol.">
        <title>The Global Catalogue of Microorganisms (GCM) 10K type strain sequencing project: providing services to taxonomists for standard genome sequencing and annotation.</title>
        <authorList>
            <consortium name="The Broad Institute Genomics Platform"/>
            <consortium name="The Broad Institute Genome Sequencing Center for Infectious Disease"/>
            <person name="Wu L."/>
            <person name="Ma J."/>
        </authorList>
    </citation>
    <scope>NUCLEOTIDE SEQUENCE [LARGE SCALE GENOMIC DNA]</scope>
    <source>
        <strain evidence="3">CGMCC 1.12478</strain>
    </source>
</reference>
<proteinExistence type="predicted"/>
<keyword evidence="3" id="KW-1185">Reference proteome</keyword>
<accession>A0ABQ1KIF4</accession>